<dbReference type="GO" id="GO:0004553">
    <property type="term" value="F:hydrolase activity, hydrolyzing O-glycosyl compounds"/>
    <property type="evidence" value="ECO:0007669"/>
    <property type="project" value="InterPro"/>
</dbReference>
<dbReference type="EMBL" id="ML213511">
    <property type="protein sequence ID" value="TFK51373.1"/>
    <property type="molecule type" value="Genomic_DNA"/>
</dbReference>
<dbReference type="Proteomes" id="UP000305948">
    <property type="component" value="Unassembled WGS sequence"/>
</dbReference>
<proteinExistence type="inferred from homology"/>
<dbReference type="GO" id="GO:0005975">
    <property type="term" value="P:carbohydrate metabolic process"/>
    <property type="evidence" value="ECO:0007669"/>
    <property type="project" value="InterPro"/>
</dbReference>
<dbReference type="InterPro" id="IPR000757">
    <property type="entry name" value="Beta-glucanase-like"/>
</dbReference>
<dbReference type="PROSITE" id="PS51762">
    <property type="entry name" value="GH16_2"/>
    <property type="match status" value="1"/>
</dbReference>
<keyword evidence="2" id="KW-0812">Transmembrane</keyword>
<sequence>MLTGEIYKPWLEKKDPLARMAYWLTYVVAAIGIGASVVRCWFAAKSVNMMTGNLCLILDDEFNGDSLDTDIWDYEVTMGGFGNNEFEMTTDSSNNTFLRDGYLYILPTLTSDVIGRDAIMNGYTYNITGCTTGGTNDTSTCGAVSNITGGTVINPVMSARINTKKSRSIRYGRVEIKAKNPNGDWLWPALWMLPVNNTYGPWPMSGEIDIMESRGNGLSYADQGSNYVQGSLNWGPLTWLNEVWRTTGWWTERRTSFASGFHTYAMEWDENFIRIYVDSRLHGMLQVSFNVPFFDRGDFPPVVTNGSQQVVLENPWASGSKSTPFDIPFYLIMNVAVGGTNGWFPDNVGDKPWFNTATDAMQQFAEEQDKWAATWPEDDYSRALVVDYVKMWQKC</sequence>
<reference evidence="4 5" key="1">
    <citation type="journal article" date="2019" name="Nat. Ecol. Evol.">
        <title>Megaphylogeny resolves global patterns of mushroom evolution.</title>
        <authorList>
            <person name="Varga T."/>
            <person name="Krizsan K."/>
            <person name="Foldi C."/>
            <person name="Dima B."/>
            <person name="Sanchez-Garcia M."/>
            <person name="Sanchez-Ramirez S."/>
            <person name="Szollosi G.J."/>
            <person name="Szarkandi J.G."/>
            <person name="Papp V."/>
            <person name="Albert L."/>
            <person name="Andreopoulos W."/>
            <person name="Angelini C."/>
            <person name="Antonin V."/>
            <person name="Barry K.W."/>
            <person name="Bougher N.L."/>
            <person name="Buchanan P."/>
            <person name="Buyck B."/>
            <person name="Bense V."/>
            <person name="Catcheside P."/>
            <person name="Chovatia M."/>
            <person name="Cooper J."/>
            <person name="Damon W."/>
            <person name="Desjardin D."/>
            <person name="Finy P."/>
            <person name="Geml J."/>
            <person name="Haridas S."/>
            <person name="Hughes K."/>
            <person name="Justo A."/>
            <person name="Karasinski D."/>
            <person name="Kautmanova I."/>
            <person name="Kiss B."/>
            <person name="Kocsube S."/>
            <person name="Kotiranta H."/>
            <person name="LaButti K.M."/>
            <person name="Lechner B.E."/>
            <person name="Liimatainen K."/>
            <person name="Lipzen A."/>
            <person name="Lukacs Z."/>
            <person name="Mihaltcheva S."/>
            <person name="Morgado L.N."/>
            <person name="Niskanen T."/>
            <person name="Noordeloos M.E."/>
            <person name="Ohm R.A."/>
            <person name="Ortiz-Santana B."/>
            <person name="Ovrebo C."/>
            <person name="Racz N."/>
            <person name="Riley R."/>
            <person name="Savchenko A."/>
            <person name="Shiryaev A."/>
            <person name="Soop K."/>
            <person name="Spirin V."/>
            <person name="Szebenyi C."/>
            <person name="Tomsovsky M."/>
            <person name="Tulloss R.E."/>
            <person name="Uehling J."/>
            <person name="Grigoriev I.V."/>
            <person name="Vagvolgyi C."/>
            <person name="Papp T."/>
            <person name="Martin F.M."/>
            <person name="Miettinen O."/>
            <person name="Hibbett D.S."/>
            <person name="Nagy L.G."/>
        </authorList>
    </citation>
    <scope>NUCLEOTIDE SEQUENCE [LARGE SCALE GENOMIC DNA]</scope>
    <source>
        <strain evidence="4 5">OMC1185</strain>
    </source>
</reference>
<evidence type="ECO:0000313" key="5">
    <source>
        <dbReference type="Proteomes" id="UP000305948"/>
    </source>
</evidence>
<gene>
    <name evidence="4" type="ORF">OE88DRAFT_1659348</name>
</gene>
<keyword evidence="4" id="KW-0378">Hydrolase</keyword>
<evidence type="ECO:0000313" key="4">
    <source>
        <dbReference type="EMBL" id="TFK51373.1"/>
    </source>
</evidence>
<dbReference type="InterPro" id="IPR050546">
    <property type="entry name" value="Glycosyl_Hydrlase_16"/>
</dbReference>
<dbReference type="InterPro" id="IPR013320">
    <property type="entry name" value="ConA-like_dom_sf"/>
</dbReference>
<dbReference type="STRING" id="5364.A0A5C3N2F1"/>
<dbReference type="SUPFAM" id="SSF49899">
    <property type="entry name" value="Concanavalin A-like lectins/glucanases"/>
    <property type="match status" value="1"/>
</dbReference>
<evidence type="ECO:0000256" key="2">
    <source>
        <dbReference type="SAM" id="Phobius"/>
    </source>
</evidence>
<dbReference type="PANTHER" id="PTHR10963:SF55">
    <property type="entry name" value="GLYCOSIDE HYDROLASE FAMILY 16 PROTEIN"/>
    <property type="match status" value="1"/>
</dbReference>
<dbReference type="PANTHER" id="PTHR10963">
    <property type="entry name" value="GLYCOSYL HYDROLASE-RELATED"/>
    <property type="match status" value="1"/>
</dbReference>
<name>A0A5C3N2F1_9AGAM</name>
<protein>
    <submittedName>
        <fullName evidence="4">Putative member of glycoside hydrolase family GH16</fullName>
    </submittedName>
</protein>
<keyword evidence="2" id="KW-1133">Transmembrane helix</keyword>
<dbReference type="OrthoDB" id="4781at2759"/>
<dbReference type="Gene3D" id="2.60.120.200">
    <property type="match status" value="1"/>
</dbReference>
<dbReference type="Pfam" id="PF00722">
    <property type="entry name" value="Glyco_hydro_16"/>
    <property type="match status" value="1"/>
</dbReference>
<keyword evidence="5" id="KW-1185">Reference proteome</keyword>
<organism evidence="4 5">
    <name type="scientific">Heliocybe sulcata</name>
    <dbReference type="NCBI Taxonomy" id="5364"/>
    <lineage>
        <taxon>Eukaryota</taxon>
        <taxon>Fungi</taxon>
        <taxon>Dikarya</taxon>
        <taxon>Basidiomycota</taxon>
        <taxon>Agaricomycotina</taxon>
        <taxon>Agaricomycetes</taxon>
        <taxon>Gloeophyllales</taxon>
        <taxon>Gloeophyllaceae</taxon>
        <taxon>Heliocybe</taxon>
    </lineage>
</organism>
<feature type="transmembrane region" description="Helical" evidence="2">
    <location>
        <begin position="20"/>
        <end position="42"/>
    </location>
</feature>
<feature type="domain" description="GH16" evidence="3">
    <location>
        <begin position="60"/>
        <end position="395"/>
    </location>
</feature>
<evidence type="ECO:0000256" key="1">
    <source>
        <dbReference type="ARBA" id="ARBA00006865"/>
    </source>
</evidence>
<accession>A0A5C3N2F1</accession>
<keyword evidence="2" id="KW-0472">Membrane</keyword>
<comment type="similarity">
    <text evidence="1">Belongs to the glycosyl hydrolase 16 family.</text>
</comment>
<dbReference type="AlphaFoldDB" id="A0A5C3N2F1"/>
<evidence type="ECO:0000259" key="3">
    <source>
        <dbReference type="PROSITE" id="PS51762"/>
    </source>
</evidence>